<organism evidence="2 3">
    <name type="scientific">Thioalkalivibrio sulfidiphilus (strain HL-EbGR7)</name>
    <dbReference type="NCBI Taxonomy" id="396588"/>
    <lineage>
        <taxon>Bacteria</taxon>
        <taxon>Pseudomonadati</taxon>
        <taxon>Pseudomonadota</taxon>
        <taxon>Gammaproteobacteria</taxon>
        <taxon>Chromatiales</taxon>
        <taxon>Ectothiorhodospiraceae</taxon>
        <taxon>Thioalkalivibrio</taxon>
    </lineage>
</organism>
<dbReference type="PANTHER" id="PTHR38591:SF1">
    <property type="entry name" value="BLL1000 PROTEIN"/>
    <property type="match status" value="1"/>
</dbReference>
<dbReference type="PANTHER" id="PTHR38591">
    <property type="entry name" value="HYDROLASE"/>
    <property type="match status" value="1"/>
</dbReference>
<dbReference type="STRING" id="396588.Tgr7_1993"/>
<dbReference type="HOGENOM" id="CLU_040626_0_0_6"/>
<dbReference type="EMBL" id="CP001339">
    <property type="protein sequence ID" value="ACL73074.1"/>
    <property type="molecule type" value="Genomic_DNA"/>
</dbReference>
<evidence type="ECO:0000313" key="2">
    <source>
        <dbReference type="EMBL" id="ACL73074.1"/>
    </source>
</evidence>
<dbReference type="Pfam" id="PF17186">
    <property type="entry name" value="Lipocalin_9"/>
    <property type="match status" value="1"/>
</dbReference>
<dbReference type="Proteomes" id="UP000002383">
    <property type="component" value="Chromosome"/>
</dbReference>
<dbReference type="eggNOG" id="COG5621">
    <property type="taxonomic scope" value="Bacteria"/>
</dbReference>
<sequence length="413" mass="46158">MKVASGKWLVARAPTPTLPRKRERGQQSRLPFSLSLRERAGVRVVLLATCHLLLATALIACSPPPADESLDVAIAMGGDDTAGYLRADSPREFRFPEDHGPHPGFRNEWWYVTGNLEGEDGRRFGFQITFFRVALTPDVPESPSAWATDHVWMGHFALTDTGTGQHHAFERFARGAAGLAGAQRDPLRVWLEDWSLEAVAGNDLPWRLQLEEAGISLDLEFTPRKPPVLQGDAGLSQKGAGEGNASYYYSMTRLDAVGHVGLQGQRHGVSGSAWLDREWSTSALAEDQAGWDWFALQLDEGRELMYYQMRQQDGGADPHSKGLWVDTDASSRLVRREDVDLEVLDHWRSPKTGVRYPVAWRLHLKPEGRVFEVRAVQPAQEMRLTVRYWEGAVDVYEAGVPIGRGYVELTGYR</sequence>
<gene>
    <name evidence="2" type="ordered locus">Tgr7_1993</name>
</gene>
<name>B8GT59_THISH</name>
<evidence type="ECO:0000259" key="1">
    <source>
        <dbReference type="Pfam" id="PF07143"/>
    </source>
</evidence>
<proteinExistence type="predicted"/>
<reference evidence="2 3" key="1">
    <citation type="journal article" date="2011" name="Stand. Genomic Sci.">
        <title>Complete genome sequence of 'Thioalkalivibrio sulfidophilus' HL-EbGr7.</title>
        <authorList>
            <person name="Muyzer G."/>
            <person name="Sorokin D.Y."/>
            <person name="Mavromatis K."/>
            <person name="Lapidus A."/>
            <person name="Clum A."/>
            <person name="Ivanova N."/>
            <person name="Pati A."/>
            <person name="d'Haeseleer P."/>
            <person name="Woyke T."/>
            <person name="Kyrpides N.C."/>
        </authorList>
    </citation>
    <scope>NUCLEOTIDE SEQUENCE [LARGE SCALE GENOMIC DNA]</scope>
    <source>
        <strain evidence="2 3">HL-EbGR7</strain>
    </source>
</reference>
<dbReference type="AlphaFoldDB" id="B8GT59"/>
<dbReference type="SUPFAM" id="SSF159245">
    <property type="entry name" value="AttH-like"/>
    <property type="match status" value="1"/>
</dbReference>
<dbReference type="InterPro" id="IPR023374">
    <property type="entry name" value="AttH-like_dom_sf"/>
</dbReference>
<feature type="domain" description="AttH" evidence="1">
    <location>
        <begin position="108"/>
        <end position="281"/>
    </location>
</feature>
<keyword evidence="2" id="KW-0378">Hydrolase</keyword>
<protein>
    <submittedName>
        <fullName evidence="2">Secreted hydrolase-like protein</fullName>
    </submittedName>
</protein>
<dbReference type="GO" id="GO:0016787">
    <property type="term" value="F:hydrolase activity"/>
    <property type="evidence" value="ECO:0007669"/>
    <property type="project" value="UniProtKB-KW"/>
</dbReference>
<dbReference type="Gene3D" id="2.40.370.10">
    <property type="entry name" value="AttH-like domain"/>
    <property type="match status" value="2"/>
</dbReference>
<keyword evidence="3" id="KW-1185">Reference proteome</keyword>
<dbReference type="InterPro" id="IPR010791">
    <property type="entry name" value="AttH_dom"/>
</dbReference>
<evidence type="ECO:0000313" key="3">
    <source>
        <dbReference type="Proteomes" id="UP000002383"/>
    </source>
</evidence>
<dbReference type="KEGG" id="tgr:Tgr7_1993"/>
<accession>B8GT59</accession>
<dbReference type="Pfam" id="PF07143">
    <property type="entry name" value="CrtC"/>
    <property type="match status" value="1"/>
</dbReference>